<keyword evidence="2" id="KW-1185">Reference proteome</keyword>
<protein>
    <submittedName>
        <fullName evidence="1">BnaA01g17080D protein</fullName>
    </submittedName>
</protein>
<gene>
    <name evidence="1" type="primary">BnaA01g17080D</name>
    <name evidence="1" type="ORF">GSBRNA2T00051730001</name>
</gene>
<evidence type="ECO:0000313" key="1">
    <source>
        <dbReference type="EMBL" id="CDY32276.1"/>
    </source>
</evidence>
<sequence length="20" mass="2425">MNLQRAMVCFSRLKLKTQTR</sequence>
<dbReference type="Proteomes" id="UP000028999">
    <property type="component" value="Unassembled WGS sequence"/>
</dbReference>
<dbReference type="EMBL" id="LK032290">
    <property type="protein sequence ID" value="CDY32276.1"/>
    <property type="molecule type" value="Genomic_DNA"/>
</dbReference>
<accession>A0A078H385</accession>
<proteinExistence type="predicted"/>
<dbReference type="Gramene" id="CDY32276">
    <property type="protein sequence ID" value="CDY32276"/>
    <property type="gene ID" value="GSBRNA2T00051730001"/>
</dbReference>
<evidence type="ECO:0000313" key="2">
    <source>
        <dbReference type="Proteomes" id="UP000028999"/>
    </source>
</evidence>
<dbReference type="AlphaFoldDB" id="A0A078H385"/>
<organism evidence="1 2">
    <name type="scientific">Brassica napus</name>
    <name type="common">Rape</name>
    <dbReference type="NCBI Taxonomy" id="3708"/>
    <lineage>
        <taxon>Eukaryota</taxon>
        <taxon>Viridiplantae</taxon>
        <taxon>Streptophyta</taxon>
        <taxon>Embryophyta</taxon>
        <taxon>Tracheophyta</taxon>
        <taxon>Spermatophyta</taxon>
        <taxon>Magnoliopsida</taxon>
        <taxon>eudicotyledons</taxon>
        <taxon>Gunneridae</taxon>
        <taxon>Pentapetalae</taxon>
        <taxon>rosids</taxon>
        <taxon>malvids</taxon>
        <taxon>Brassicales</taxon>
        <taxon>Brassicaceae</taxon>
        <taxon>Brassiceae</taxon>
        <taxon>Brassica</taxon>
    </lineage>
</organism>
<name>A0A078H385_BRANA</name>
<reference evidence="1 2" key="1">
    <citation type="journal article" date="2014" name="Science">
        <title>Plant genetics. Early allopolyploid evolution in the post-Neolithic Brassica napus oilseed genome.</title>
        <authorList>
            <person name="Chalhoub B."/>
            <person name="Denoeud F."/>
            <person name="Liu S."/>
            <person name="Parkin I.A."/>
            <person name="Tang H."/>
            <person name="Wang X."/>
            <person name="Chiquet J."/>
            <person name="Belcram H."/>
            <person name="Tong C."/>
            <person name="Samans B."/>
            <person name="Correa M."/>
            <person name="Da Silva C."/>
            <person name="Just J."/>
            <person name="Falentin C."/>
            <person name="Koh C.S."/>
            <person name="Le Clainche I."/>
            <person name="Bernard M."/>
            <person name="Bento P."/>
            <person name="Noel B."/>
            <person name="Labadie K."/>
            <person name="Alberti A."/>
            <person name="Charles M."/>
            <person name="Arnaud D."/>
            <person name="Guo H."/>
            <person name="Daviaud C."/>
            <person name="Alamery S."/>
            <person name="Jabbari K."/>
            <person name="Zhao M."/>
            <person name="Edger P.P."/>
            <person name="Chelaifa H."/>
            <person name="Tack D."/>
            <person name="Lassalle G."/>
            <person name="Mestiri I."/>
            <person name="Schnel N."/>
            <person name="Le Paslier M.C."/>
            <person name="Fan G."/>
            <person name="Renault V."/>
            <person name="Bayer P.E."/>
            <person name="Golicz A.A."/>
            <person name="Manoli S."/>
            <person name="Lee T.H."/>
            <person name="Thi V.H."/>
            <person name="Chalabi S."/>
            <person name="Hu Q."/>
            <person name="Fan C."/>
            <person name="Tollenaere R."/>
            <person name="Lu Y."/>
            <person name="Battail C."/>
            <person name="Shen J."/>
            <person name="Sidebottom C.H."/>
            <person name="Wang X."/>
            <person name="Canaguier A."/>
            <person name="Chauveau A."/>
            <person name="Berard A."/>
            <person name="Deniot G."/>
            <person name="Guan M."/>
            <person name="Liu Z."/>
            <person name="Sun F."/>
            <person name="Lim Y.P."/>
            <person name="Lyons E."/>
            <person name="Town C.D."/>
            <person name="Bancroft I."/>
            <person name="Wang X."/>
            <person name="Meng J."/>
            <person name="Ma J."/>
            <person name="Pires J.C."/>
            <person name="King G.J."/>
            <person name="Brunel D."/>
            <person name="Delourme R."/>
            <person name="Renard M."/>
            <person name="Aury J.M."/>
            <person name="Adams K.L."/>
            <person name="Batley J."/>
            <person name="Snowdon R.J."/>
            <person name="Tost J."/>
            <person name="Edwards D."/>
            <person name="Zhou Y."/>
            <person name="Hua W."/>
            <person name="Sharpe A.G."/>
            <person name="Paterson A.H."/>
            <person name="Guan C."/>
            <person name="Wincker P."/>
        </authorList>
    </citation>
    <scope>NUCLEOTIDE SEQUENCE [LARGE SCALE GENOMIC DNA]</scope>
    <source>
        <strain evidence="2">cv. Darmor-bzh</strain>
    </source>
</reference>
<dbReference type="PaxDb" id="3708-A0A078H385"/>